<name>A0A3P6D3A9_BRACM</name>
<gene>
    <name evidence="3" type="ORF">BRAA04T18267Z</name>
    <name evidence="1" type="ORF">BRAPAZ1V2_A04P17870.2</name>
    <name evidence="2" type="ORF">BRAPAZ1V2_A04P28990.2</name>
</gene>
<dbReference type="Proteomes" id="UP000694005">
    <property type="component" value="Chromosome A04"/>
</dbReference>
<dbReference type="EMBL" id="LS974620">
    <property type="protein sequence ID" value="CAG7906886.1"/>
    <property type="molecule type" value="Genomic_DNA"/>
</dbReference>
<feature type="non-terminal residue" evidence="3">
    <location>
        <position position="48"/>
    </location>
</feature>
<reference evidence="3" key="1">
    <citation type="submission" date="2018-11" db="EMBL/GenBank/DDBJ databases">
        <authorList>
            <consortium name="Genoscope - CEA"/>
            <person name="William W."/>
        </authorList>
    </citation>
    <scope>NUCLEOTIDE SEQUENCE</scope>
</reference>
<evidence type="ECO:0000313" key="3">
    <source>
        <dbReference type="EMBL" id="VDD15052.1"/>
    </source>
</evidence>
<evidence type="ECO:0000313" key="1">
    <source>
        <dbReference type="EMBL" id="CAG7906886.1"/>
    </source>
</evidence>
<dbReference type="EMBL" id="LR031576">
    <property type="protein sequence ID" value="VDD15052.1"/>
    <property type="molecule type" value="Genomic_DNA"/>
</dbReference>
<dbReference type="EMBL" id="LS974620">
    <property type="protein sequence ID" value="CAG7907998.1"/>
    <property type="molecule type" value="Genomic_DNA"/>
</dbReference>
<dbReference type="AlphaFoldDB" id="A0A3P6D3A9"/>
<proteinExistence type="predicted"/>
<evidence type="ECO:0000313" key="2">
    <source>
        <dbReference type="EMBL" id="CAG7907998.1"/>
    </source>
</evidence>
<dbReference type="Gramene" id="A04p28990.2_BraZ1">
    <property type="protein sequence ID" value="A04p28990.2_BraZ1.CDS.1"/>
    <property type="gene ID" value="A04g28990.2_BraZ1"/>
</dbReference>
<protein>
    <submittedName>
        <fullName evidence="1">Uncharacterized protein</fullName>
    </submittedName>
</protein>
<sequence>MFALGEEPVGVTVTPYHKPTCIRKILNALEPDEVQFIRETQFGKLVEI</sequence>
<dbReference type="Gramene" id="A04p17870.2_BraZ1">
    <property type="protein sequence ID" value="A04p17870.2_BraZ1.CDS.1"/>
    <property type="gene ID" value="A04g17870.2_BraZ1"/>
</dbReference>
<accession>A0A3P6D3A9</accession>
<organism evidence="3">
    <name type="scientific">Brassica campestris</name>
    <name type="common">Field mustard</name>
    <dbReference type="NCBI Taxonomy" id="3711"/>
    <lineage>
        <taxon>Eukaryota</taxon>
        <taxon>Viridiplantae</taxon>
        <taxon>Streptophyta</taxon>
        <taxon>Embryophyta</taxon>
        <taxon>Tracheophyta</taxon>
        <taxon>Spermatophyta</taxon>
        <taxon>Magnoliopsida</taxon>
        <taxon>eudicotyledons</taxon>
        <taxon>Gunneridae</taxon>
        <taxon>Pentapetalae</taxon>
        <taxon>rosids</taxon>
        <taxon>malvids</taxon>
        <taxon>Brassicales</taxon>
        <taxon>Brassicaceae</taxon>
        <taxon>Brassiceae</taxon>
        <taxon>Brassica</taxon>
    </lineage>
</organism>